<protein>
    <submittedName>
        <fullName evidence="3">Uncharacterized protein</fullName>
    </submittedName>
</protein>
<accession>A0A9W9ZD78</accession>
<proteinExistence type="predicted"/>
<sequence length="161" mass="17072">MKPRPPGGNNSGGGGGKIGFEGYGGGFDGPGIPPMTGGSMGYAAYPPPSHGSAPPYPSGPPEGPPAYPSEKKLPPYPGGPFNSLNADPHHQLPISPPPQVHHALLQGPVSRTFPLYLQIYHLYLTVFLGGTVPAVKMWTLMTLLEDLRISKRRSSLDRFFS</sequence>
<comment type="caution">
    <text evidence="3">The sequence shown here is derived from an EMBL/GenBank/DDBJ whole genome shotgun (WGS) entry which is preliminary data.</text>
</comment>
<feature type="transmembrane region" description="Helical" evidence="2">
    <location>
        <begin position="120"/>
        <end position="144"/>
    </location>
</feature>
<keyword evidence="4" id="KW-1185">Reference proteome</keyword>
<reference evidence="3" key="1">
    <citation type="submission" date="2023-01" db="EMBL/GenBank/DDBJ databases">
        <title>Genome assembly of the deep-sea coral Lophelia pertusa.</title>
        <authorList>
            <person name="Herrera S."/>
            <person name="Cordes E."/>
        </authorList>
    </citation>
    <scope>NUCLEOTIDE SEQUENCE</scope>
    <source>
        <strain evidence="3">USNM1676648</strain>
        <tissue evidence="3">Polyp</tissue>
    </source>
</reference>
<keyword evidence="2" id="KW-1133">Transmembrane helix</keyword>
<keyword evidence="2" id="KW-0472">Membrane</keyword>
<feature type="compositionally biased region" description="Gly residues" evidence="1">
    <location>
        <begin position="9"/>
        <end position="29"/>
    </location>
</feature>
<organism evidence="3 4">
    <name type="scientific">Desmophyllum pertusum</name>
    <dbReference type="NCBI Taxonomy" id="174260"/>
    <lineage>
        <taxon>Eukaryota</taxon>
        <taxon>Metazoa</taxon>
        <taxon>Cnidaria</taxon>
        <taxon>Anthozoa</taxon>
        <taxon>Hexacorallia</taxon>
        <taxon>Scleractinia</taxon>
        <taxon>Caryophylliina</taxon>
        <taxon>Caryophylliidae</taxon>
        <taxon>Desmophyllum</taxon>
    </lineage>
</organism>
<gene>
    <name evidence="3" type="ORF">OS493_022517</name>
</gene>
<dbReference type="AlphaFoldDB" id="A0A9W9ZD78"/>
<evidence type="ECO:0000256" key="2">
    <source>
        <dbReference type="SAM" id="Phobius"/>
    </source>
</evidence>
<feature type="compositionally biased region" description="Pro residues" evidence="1">
    <location>
        <begin position="45"/>
        <end position="67"/>
    </location>
</feature>
<evidence type="ECO:0000256" key="1">
    <source>
        <dbReference type="SAM" id="MobiDB-lite"/>
    </source>
</evidence>
<name>A0A9W9ZD78_9CNID</name>
<feature type="region of interest" description="Disordered" evidence="1">
    <location>
        <begin position="1"/>
        <end position="79"/>
    </location>
</feature>
<evidence type="ECO:0000313" key="4">
    <source>
        <dbReference type="Proteomes" id="UP001163046"/>
    </source>
</evidence>
<dbReference type="Proteomes" id="UP001163046">
    <property type="component" value="Unassembled WGS sequence"/>
</dbReference>
<evidence type="ECO:0000313" key="3">
    <source>
        <dbReference type="EMBL" id="KAJ7378533.1"/>
    </source>
</evidence>
<keyword evidence="2" id="KW-0812">Transmembrane</keyword>
<dbReference type="EMBL" id="MU826365">
    <property type="protein sequence ID" value="KAJ7378533.1"/>
    <property type="molecule type" value="Genomic_DNA"/>
</dbReference>